<keyword evidence="1" id="KW-0732">Signal</keyword>
<name>A0A2T0JG80_9ACTN</name>
<sequence>MTNNTPPRRRNARIARRILVPALAFVFAVGAAAPAAHASGPIDIDLDIPVPHKPGVVLDWPWLDWPW</sequence>
<dbReference type="RefSeq" id="WP_106331011.1">
    <property type="nucleotide sequence ID" value="NZ_BOMO01000185.1"/>
</dbReference>
<feature type="signal peptide" evidence="1">
    <location>
        <begin position="1"/>
        <end position="38"/>
    </location>
</feature>
<keyword evidence="3" id="KW-1185">Reference proteome</keyword>
<evidence type="ECO:0000313" key="3">
    <source>
        <dbReference type="Proteomes" id="UP000239415"/>
    </source>
</evidence>
<accession>A0A2T0JG80</accession>
<organism evidence="2 3">
    <name type="scientific">Actinoplanes italicus</name>
    <dbReference type="NCBI Taxonomy" id="113567"/>
    <lineage>
        <taxon>Bacteria</taxon>
        <taxon>Bacillati</taxon>
        <taxon>Actinomycetota</taxon>
        <taxon>Actinomycetes</taxon>
        <taxon>Micromonosporales</taxon>
        <taxon>Micromonosporaceae</taxon>
        <taxon>Actinoplanes</taxon>
    </lineage>
</organism>
<dbReference type="InterPro" id="IPR006311">
    <property type="entry name" value="TAT_signal"/>
</dbReference>
<protein>
    <submittedName>
        <fullName evidence="2">Uncharacterized protein</fullName>
    </submittedName>
</protein>
<evidence type="ECO:0000256" key="1">
    <source>
        <dbReference type="SAM" id="SignalP"/>
    </source>
</evidence>
<dbReference type="EMBL" id="PVMZ01000043">
    <property type="protein sequence ID" value="PRX06647.1"/>
    <property type="molecule type" value="Genomic_DNA"/>
</dbReference>
<evidence type="ECO:0000313" key="2">
    <source>
        <dbReference type="EMBL" id="PRX06647.1"/>
    </source>
</evidence>
<comment type="caution">
    <text evidence="2">The sequence shown here is derived from an EMBL/GenBank/DDBJ whole genome shotgun (WGS) entry which is preliminary data.</text>
</comment>
<dbReference type="Proteomes" id="UP000239415">
    <property type="component" value="Unassembled WGS sequence"/>
</dbReference>
<feature type="chain" id="PRO_5015451095" evidence="1">
    <location>
        <begin position="39"/>
        <end position="67"/>
    </location>
</feature>
<dbReference type="AlphaFoldDB" id="A0A2T0JG80"/>
<gene>
    <name evidence="2" type="ORF">CLV67_14326</name>
</gene>
<proteinExistence type="predicted"/>
<reference evidence="2 3" key="1">
    <citation type="submission" date="2018-03" db="EMBL/GenBank/DDBJ databases">
        <title>Genomic Encyclopedia of Archaeal and Bacterial Type Strains, Phase II (KMG-II): from individual species to whole genera.</title>
        <authorList>
            <person name="Goeker M."/>
        </authorList>
    </citation>
    <scope>NUCLEOTIDE SEQUENCE [LARGE SCALE GENOMIC DNA]</scope>
    <source>
        <strain evidence="2 3">DSM 43146</strain>
    </source>
</reference>
<dbReference type="PROSITE" id="PS51318">
    <property type="entry name" value="TAT"/>
    <property type="match status" value="1"/>
</dbReference>